<proteinExistence type="predicted"/>
<dbReference type="EMBL" id="CP009285">
    <property type="protein sequence ID" value="AIQ59695.1"/>
    <property type="molecule type" value="Genomic_DNA"/>
</dbReference>
<keyword evidence="2" id="KW-1185">Reference proteome</keyword>
<evidence type="ECO:0000313" key="1">
    <source>
        <dbReference type="EMBL" id="AIQ59695.1"/>
    </source>
</evidence>
<name>A0A089LHV7_PAEBO</name>
<dbReference type="RefSeq" id="WP_042215801.1">
    <property type="nucleotide sequence ID" value="NZ_CP009285.1"/>
</dbReference>
<sequence>MVNSIKKNKFQYELGEKWAREFFNGAEDHSFILETRAHDYERDHLGASTDVALTKKQIGDLLTKFEFLETKNNDLVIIRTYSKGGQFSPAYCFIVVANQQLLENNKKTPLYFRLSGKNGKEDWLVKGKGLVQYFPIDTSLLETGTGHENQ</sequence>
<organism evidence="1 2">
    <name type="scientific">Paenibacillus borealis</name>
    <dbReference type="NCBI Taxonomy" id="160799"/>
    <lineage>
        <taxon>Bacteria</taxon>
        <taxon>Bacillati</taxon>
        <taxon>Bacillota</taxon>
        <taxon>Bacilli</taxon>
        <taxon>Bacillales</taxon>
        <taxon>Paenibacillaceae</taxon>
        <taxon>Paenibacillus</taxon>
    </lineage>
</organism>
<dbReference type="Proteomes" id="UP000029518">
    <property type="component" value="Chromosome"/>
</dbReference>
<gene>
    <name evidence="1" type="ORF">PBOR_24110</name>
</gene>
<accession>A0A089LHV7</accession>
<dbReference type="AlphaFoldDB" id="A0A089LHV7"/>
<protein>
    <submittedName>
        <fullName evidence="1">Uncharacterized protein</fullName>
    </submittedName>
</protein>
<reference evidence="1" key="1">
    <citation type="submission" date="2014-08" db="EMBL/GenBank/DDBJ databases">
        <title>Comparative genomics of the Paenibacillus odorifer group.</title>
        <authorList>
            <person name="den Bakker H.C."/>
            <person name="Tsai Y.-C.Y.-C."/>
            <person name="Martin N."/>
            <person name="Korlach J."/>
            <person name="Wiedmann M."/>
        </authorList>
    </citation>
    <scope>NUCLEOTIDE SEQUENCE [LARGE SCALE GENOMIC DNA]</scope>
    <source>
        <strain evidence="1">DSM 13188</strain>
    </source>
</reference>
<dbReference type="OrthoDB" id="9873783at2"/>
<dbReference type="KEGG" id="pbd:PBOR_24110"/>
<dbReference type="HOGENOM" id="CLU_1738696_0_0_9"/>
<evidence type="ECO:0000313" key="2">
    <source>
        <dbReference type="Proteomes" id="UP000029518"/>
    </source>
</evidence>